<dbReference type="EMBL" id="JARAKF010000001">
    <property type="protein sequence ID" value="MDU8998220.1"/>
    <property type="molecule type" value="Genomic_DNA"/>
</dbReference>
<dbReference type="RefSeq" id="WP_316735039.1">
    <property type="nucleotide sequence ID" value="NZ_JARAKF010000001.1"/>
</dbReference>
<reference evidence="1 2" key="1">
    <citation type="submission" date="2023-02" db="EMBL/GenBank/DDBJ databases">
        <authorList>
            <person name="Maleckis M."/>
        </authorList>
    </citation>
    <scope>NUCLEOTIDE SEQUENCE [LARGE SCALE GENOMIC DNA]</scope>
    <source>
        <strain evidence="1 2">P8-A2</strain>
    </source>
</reference>
<sequence length="57" mass="6199">MRWLLLGALLGLLLVFPPLLGLLVAAVAAVLSKPVLVAFGLGLAVRTRLPRLRRWAR</sequence>
<evidence type="ECO:0008006" key="3">
    <source>
        <dbReference type="Google" id="ProtNLM"/>
    </source>
</evidence>
<accession>A0ABU3UWA9</accession>
<keyword evidence="2" id="KW-1185">Reference proteome</keyword>
<organism evidence="1 2">
    <name type="scientific">Streptomyces mirabilis</name>
    <dbReference type="NCBI Taxonomy" id="68239"/>
    <lineage>
        <taxon>Bacteria</taxon>
        <taxon>Bacillati</taxon>
        <taxon>Actinomycetota</taxon>
        <taxon>Actinomycetes</taxon>
        <taxon>Kitasatosporales</taxon>
        <taxon>Streptomycetaceae</taxon>
        <taxon>Streptomyces</taxon>
    </lineage>
</organism>
<evidence type="ECO:0000313" key="1">
    <source>
        <dbReference type="EMBL" id="MDU8998220.1"/>
    </source>
</evidence>
<gene>
    <name evidence="1" type="ORF">PU648_38870</name>
</gene>
<proteinExistence type="predicted"/>
<protein>
    <recommendedName>
        <fullName evidence="3">Transmembrane protein (PGPGW)</fullName>
    </recommendedName>
</protein>
<name>A0ABU3UWA9_9ACTN</name>
<comment type="caution">
    <text evidence="1">The sequence shown here is derived from an EMBL/GenBank/DDBJ whole genome shotgun (WGS) entry which is preliminary data.</text>
</comment>
<dbReference type="Proteomes" id="UP001257627">
    <property type="component" value="Unassembled WGS sequence"/>
</dbReference>
<evidence type="ECO:0000313" key="2">
    <source>
        <dbReference type="Proteomes" id="UP001257627"/>
    </source>
</evidence>